<dbReference type="Proteomes" id="UP000249056">
    <property type="component" value="Unassembled WGS sequence"/>
</dbReference>
<reference evidence="2 3" key="1">
    <citation type="submission" date="2018-06" db="EMBL/GenBank/DDBJ databases">
        <title>Genome Sequence of the Brown Rot Fungal Pathogen Monilinia fructigena.</title>
        <authorList>
            <person name="Landi L."/>
            <person name="De Miccolis Angelini R.M."/>
            <person name="Pollastro S."/>
            <person name="Abate D."/>
            <person name="Faretra F."/>
            <person name="Romanazzi G."/>
        </authorList>
    </citation>
    <scope>NUCLEOTIDE SEQUENCE [LARGE SCALE GENOMIC DNA]</scope>
    <source>
        <strain evidence="2 3">Mfrg269</strain>
    </source>
</reference>
<dbReference type="AlphaFoldDB" id="A0A395ILL0"/>
<feature type="compositionally biased region" description="Low complexity" evidence="1">
    <location>
        <begin position="1"/>
        <end position="18"/>
    </location>
</feature>
<accession>A0A395ILL0</accession>
<dbReference type="EMBL" id="QKRW01000034">
    <property type="protein sequence ID" value="RAL61165.1"/>
    <property type="molecule type" value="Genomic_DNA"/>
</dbReference>
<sequence length="79" mass="8677">METNSSQQSRSKQKTSTNDHNVDEEVDLLPFEDIVTVVHPMILSSSSVIVDASGNHIAFTSSNDNAVVSQHQFSPQLHL</sequence>
<evidence type="ECO:0000256" key="1">
    <source>
        <dbReference type="SAM" id="MobiDB-lite"/>
    </source>
</evidence>
<feature type="region of interest" description="Disordered" evidence="1">
    <location>
        <begin position="1"/>
        <end position="24"/>
    </location>
</feature>
<protein>
    <submittedName>
        <fullName evidence="2">Uncharacterized protein</fullName>
    </submittedName>
</protein>
<evidence type="ECO:0000313" key="2">
    <source>
        <dbReference type="EMBL" id="RAL61165.1"/>
    </source>
</evidence>
<name>A0A395ILL0_9HELO</name>
<gene>
    <name evidence="2" type="ORF">DID88_010504</name>
</gene>
<evidence type="ECO:0000313" key="3">
    <source>
        <dbReference type="Proteomes" id="UP000249056"/>
    </source>
</evidence>
<proteinExistence type="predicted"/>
<organism evidence="2 3">
    <name type="scientific">Monilinia fructigena</name>
    <dbReference type="NCBI Taxonomy" id="38457"/>
    <lineage>
        <taxon>Eukaryota</taxon>
        <taxon>Fungi</taxon>
        <taxon>Dikarya</taxon>
        <taxon>Ascomycota</taxon>
        <taxon>Pezizomycotina</taxon>
        <taxon>Leotiomycetes</taxon>
        <taxon>Helotiales</taxon>
        <taxon>Sclerotiniaceae</taxon>
        <taxon>Monilinia</taxon>
    </lineage>
</organism>
<comment type="caution">
    <text evidence="2">The sequence shown here is derived from an EMBL/GenBank/DDBJ whole genome shotgun (WGS) entry which is preliminary data.</text>
</comment>
<keyword evidence="3" id="KW-1185">Reference proteome</keyword>